<name>A0A9W9EV07_9EURO</name>
<reference evidence="1" key="1">
    <citation type="submission" date="2022-11" db="EMBL/GenBank/DDBJ databases">
        <authorList>
            <person name="Petersen C."/>
        </authorList>
    </citation>
    <scope>NUCLEOTIDE SEQUENCE</scope>
    <source>
        <strain evidence="1">IBT 30069</strain>
    </source>
</reference>
<dbReference type="Proteomes" id="UP001149165">
    <property type="component" value="Unassembled WGS sequence"/>
</dbReference>
<organism evidence="1 2">
    <name type="scientific">Penicillium angulare</name>
    <dbReference type="NCBI Taxonomy" id="116970"/>
    <lineage>
        <taxon>Eukaryota</taxon>
        <taxon>Fungi</taxon>
        <taxon>Dikarya</taxon>
        <taxon>Ascomycota</taxon>
        <taxon>Pezizomycotina</taxon>
        <taxon>Eurotiomycetes</taxon>
        <taxon>Eurotiomycetidae</taxon>
        <taxon>Eurotiales</taxon>
        <taxon>Aspergillaceae</taxon>
        <taxon>Penicillium</taxon>
    </lineage>
</organism>
<dbReference type="OrthoDB" id="10520824at2759"/>
<evidence type="ECO:0000313" key="1">
    <source>
        <dbReference type="EMBL" id="KAJ5088360.1"/>
    </source>
</evidence>
<evidence type="ECO:0000313" key="2">
    <source>
        <dbReference type="Proteomes" id="UP001149165"/>
    </source>
</evidence>
<reference evidence="1" key="2">
    <citation type="journal article" date="2023" name="IMA Fungus">
        <title>Comparative genomic study of the Penicillium genus elucidates a diverse pangenome and 15 lateral gene transfer events.</title>
        <authorList>
            <person name="Petersen C."/>
            <person name="Sorensen T."/>
            <person name="Nielsen M.R."/>
            <person name="Sondergaard T.E."/>
            <person name="Sorensen J.L."/>
            <person name="Fitzpatrick D.A."/>
            <person name="Frisvad J.C."/>
            <person name="Nielsen K.L."/>
        </authorList>
    </citation>
    <scope>NUCLEOTIDE SEQUENCE</scope>
    <source>
        <strain evidence="1">IBT 30069</strain>
    </source>
</reference>
<dbReference type="EMBL" id="JAPQKH010000007">
    <property type="protein sequence ID" value="KAJ5088360.1"/>
    <property type="molecule type" value="Genomic_DNA"/>
</dbReference>
<proteinExistence type="predicted"/>
<protein>
    <submittedName>
        <fullName evidence="1">Uncharacterized protein</fullName>
    </submittedName>
</protein>
<gene>
    <name evidence="1" type="ORF">N7456_011976</name>
</gene>
<dbReference type="AlphaFoldDB" id="A0A9W9EV07"/>
<sequence length="122" mass="13847">MTVLIGDLLQDRLLLRFAEVLRLCVKINAHWSSVGTNKSVIRLISTPRTIAEWTELENAITEFPDVARTMEFLIEGDISVVHDMINCIKCFWPLMDLVDSLPRGPEKAKLMDAVALLRVEIL</sequence>
<keyword evidence="2" id="KW-1185">Reference proteome</keyword>
<accession>A0A9W9EV07</accession>
<comment type="caution">
    <text evidence="1">The sequence shown here is derived from an EMBL/GenBank/DDBJ whole genome shotgun (WGS) entry which is preliminary data.</text>
</comment>